<dbReference type="InterPro" id="IPR009057">
    <property type="entry name" value="Homeodomain-like_sf"/>
</dbReference>
<evidence type="ECO:0000259" key="5">
    <source>
        <dbReference type="PROSITE" id="PS50977"/>
    </source>
</evidence>
<dbReference type="EMBL" id="WTYX01000001">
    <property type="protein sequence ID" value="MXO89972.1"/>
    <property type="molecule type" value="Genomic_DNA"/>
</dbReference>
<dbReference type="PANTHER" id="PTHR30055:SF234">
    <property type="entry name" value="HTH-TYPE TRANSCRIPTIONAL REGULATOR BETI"/>
    <property type="match status" value="1"/>
</dbReference>
<dbReference type="PANTHER" id="PTHR30055">
    <property type="entry name" value="HTH-TYPE TRANSCRIPTIONAL REGULATOR RUTR"/>
    <property type="match status" value="1"/>
</dbReference>
<dbReference type="InterPro" id="IPR001647">
    <property type="entry name" value="HTH_TetR"/>
</dbReference>
<evidence type="ECO:0000313" key="6">
    <source>
        <dbReference type="EMBL" id="MXO89972.1"/>
    </source>
</evidence>
<evidence type="ECO:0000313" key="7">
    <source>
        <dbReference type="Proteomes" id="UP000442714"/>
    </source>
</evidence>
<keyword evidence="2 4" id="KW-0238">DNA-binding</keyword>
<dbReference type="SUPFAM" id="SSF46689">
    <property type="entry name" value="Homeodomain-like"/>
    <property type="match status" value="1"/>
</dbReference>
<dbReference type="GO" id="GO:0000976">
    <property type="term" value="F:transcription cis-regulatory region binding"/>
    <property type="evidence" value="ECO:0007669"/>
    <property type="project" value="TreeGrafter"/>
</dbReference>
<dbReference type="Proteomes" id="UP000442714">
    <property type="component" value="Unassembled WGS sequence"/>
</dbReference>
<dbReference type="Gene3D" id="1.10.357.10">
    <property type="entry name" value="Tetracycline Repressor, domain 2"/>
    <property type="match status" value="1"/>
</dbReference>
<comment type="caution">
    <text evidence="6">The sequence shown here is derived from an EMBL/GenBank/DDBJ whole genome shotgun (WGS) entry which is preliminary data.</text>
</comment>
<feature type="DNA-binding region" description="H-T-H motif" evidence="4">
    <location>
        <begin position="61"/>
        <end position="80"/>
    </location>
</feature>
<keyword evidence="3" id="KW-0804">Transcription</keyword>
<reference evidence="6 7" key="1">
    <citation type="submission" date="2019-12" db="EMBL/GenBank/DDBJ databases">
        <title>Genomic-based taxomic classification of the family Erythrobacteraceae.</title>
        <authorList>
            <person name="Xu L."/>
        </authorList>
    </citation>
    <scope>NUCLEOTIDE SEQUENCE [LARGE SCALE GENOMIC DNA]</scope>
    <source>
        <strain evidence="6 7">KCTC 52763</strain>
    </source>
</reference>
<evidence type="ECO:0000256" key="4">
    <source>
        <dbReference type="PROSITE-ProRule" id="PRU00335"/>
    </source>
</evidence>
<dbReference type="InterPro" id="IPR050109">
    <property type="entry name" value="HTH-type_TetR-like_transc_reg"/>
</dbReference>
<gene>
    <name evidence="6" type="ORF">GRI41_03985</name>
</gene>
<evidence type="ECO:0000256" key="2">
    <source>
        <dbReference type="ARBA" id="ARBA00023125"/>
    </source>
</evidence>
<dbReference type="GO" id="GO:0003700">
    <property type="term" value="F:DNA-binding transcription factor activity"/>
    <property type="evidence" value="ECO:0007669"/>
    <property type="project" value="TreeGrafter"/>
</dbReference>
<keyword evidence="7" id="KW-1185">Reference proteome</keyword>
<sequence>MELGLNQEQNRVRVALDRAQRAKVVHNLQGQKLGRKGQITRAKIIAAAQELIAESDDPNISLSAVARVVGIGMTSLYNYFADLSELVLALLELAMEDADEAYIHHLSERWSDETLAEDCRKFVTNFAEFWARNANLLHVRNYLADQRNQQMIHHRVLAAKQVGLLLTMQMDTEPDGRDSMTQGMATALYIAIERVSSVLNNGDLPADVDGSFRPKSTFLLEAQSHLLEMGLRSMREQNRG</sequence>
<dbReference type="PROSITE" id="PS50977">
    <property type="entry name" value="HTH_TETR_2"/>
    <property type="match status" value="1"/>
</dbReference>
<evidence type="ECO:0000256" key="1">
    <source>
        <dbReference type="ARBA" id="ARBA00023015"/>
    </source>
</evidence>
<organism evidence="6 7">
    <name type="scientific">Pontixanthobacter aquaemixtae</name>
    <dbReference type="NCBI Taxonomy" id="1958940"/>
    <lineage>
        <taxon>Bacteria</taxon>
        <taxon>Pseudomonadati</taxon>
        <taxon>Pseudomonadota</taxon>
        <taxon>Alphaproteobacteria</taxon>
        <taxon>Sphingomonadales</taxon>
        <taxon>Erythrobacteraceae</taxon>
        <taxon>Pontixanthobacter</taxon>
    </lineage>
</organism>
<feature type="domain" description="HTH tetR-type" evidence="5">
    <location>
        <begin position="38"/>
        <end position="98"/>
    </location>
</feature>
<accession>A0A844ZRM6</accession>
<evidence type="ECO:0000256" key="3">
    <source>
        <dbReference type="ARBA" id="ARBA00023163"/>
    </source>
</evidence>
<dbReference type="AlphaFoldDB" id="A0A844ZRM6"/>
<keyword evidence="1" id="KW-0805">Transcription regulation</keyword>
<protein>
    <submittedName>
        <fullName evidence="6">TetR/AcrR family transcriptional regulator</fullName>
    </submittedName>
</protein>
<proteinExistence type="predicted"/>
<name>A0A844ZRM6_9SPHN</name>